<evidence type="ECO:0000256" key="2">
    <source>
        <dbReference type="ARBA" id="ARBA00023015"/>
    </source>
</evidence>
<evidence type="ECO:0000313" key="9">
    <source>
        <dbReference type="Proteomes" id="UP000245217"/>
    </source>
</evidence>
<keyword evidence="9" id="KW-1185">Reference proteome</keyword>
<dbReference type="Gene3D" id="3.40.190.10">
    <property type="entry name" value="Periplasmic binding protein-like II"/>
    <property type="match status" value="2"/>
</dbReference>
<evidence type="ECO:0000313" key="6">
    <source>
        <dbReference type="EMBL" id="PWD88155.1"/>
    </source>
</evidence>
<keyword evidence="3" id="KW-0238">DNA-binding</keyword>
<dbReference type="EMBL" id="QEWV01000002">
    <property type="protein sequence ID" value="PWD93847.1"/>
    <property type="molecule type" value="Genomic_DNA"/>
</dbReference>
<dbReference type="EMBL" id="QEWW01000001">
    <property type="protein sequence ID" value="PWD88155.1"/>
    <property type="molecule type" value="Genomic_DNA"/>
</dbReference>
<accession>A0A2U2ATZ3</accession>
<dbReference type="PRINTS" id="PR00039">
    <property type="entry name" value="HTHLYSR"/>
</dbReference>
<reference evidence="6" key="1">
    <citation type="journal article" date="2018" name="Genome Announc.">
        <title>Ignatzschineria cameli sp. nov., isolated from necrotic foot tissue of dromedaries (Camelus dromedarius) and associated maggots (Wohlfahrtia species) in Dubai.</title>
        <authorList>
            <person name="Tsang C.C."/>
            <person name="Tang J.Y."/>
            <person name="Fong J.Y."/>
            <person name="Kinne J."/>
            <person name="Lee H.H."/>
            <person name="Joseph M."/>
            <person name="Jose S."/>
            <person name="Schuster R.K."/>
            <person name="Tang Y."/>
            <person name="Sivakumar S."/>
            <person name="Chen J.H."/>
            <person name="Teng J.L."/>
            <person name="Lau S.K."/>
            <person name="Wernery U."/>
            <person name="Woo P.C."/>
        </authorList>
    </citation>
    <scope>NUCLEOTIDE SEQUENCE</scope>
    <source>
        <strain evidence="6">UAE-HKU57</strain>
        <strain evidence="7">UAE-HKU58</strain>
    </source>
</reference>
<evidence type="ECO:0000259" key="5">
    <source>
        <dbReference type="PROSITE" id="PS50931"/>
    </source>
</evidence>
<comment type="caution">
    <text evidence="6">The sequence shown here is derived from an EMBL/GenBank/DDBJ whole genome shotgun (WGS) entry which is preliminary data.</text>
</comment>
<dbReference type="InterPro" id="IPR000847">
    <property type="entry name" value="LysR_HTH_N"/>
</dbReference>
<dbReference type="Proteomes" id="UP000245059">
    <property type="component" value="Unassembled WGS sequence"/>
</dbReference>
<protein>
    <submittedName>
        <fullName evidence="6">LysR family transcriptional regulator</fullName>
    </submittedName>
</protein>
<dbReference type="Proteomes" id="UP000245217">
    <property type="component" value="Unassembled WGS sequence"/>
</dbReference>
<dbReference type="SUPFAM" id="SSF53850">
    <property type="entry name" value="Periplasmic binding protein-like II"/>
    <property type="match status" value="1"/>
</dbReference>
<feature type="domain" description="HTH lysR-type" evidence="5">
    <location>
        <begin position="10"/>
        <end position="67"/>
    </location>
</feature>
<dbReference type="GO" id="GO:0032993">
    <property type="term" value="C:protein-DNA complex"/>
    <property type="evidence" value="ECO:0007669"/>
    <property type="project" value="TreeGrafter"/>
</dbReference>
<organism evidence="6 8">
    <name type="scientific">Ignatzschineria cameli</name>
    <dbReference type="NCBI Taxonomy" id="2182793"/>
    <lineage>
        <taxon>Bacteria</taxon>
        <taxon>Pseudomonadati</taxon>
        <taxon>Pseudomonadota</taxon>
        <taxon>Gammaproteobacteria</taxon>
        <taxon>Cardiobacteriales</taxon>
        <taxon>Ignatzschineriaceae</taxon>
        <taxon>Ignatzschineria</taxon>
    </lineage>
</organism>
<dbReference type="SUPFAM" id="SSF46785">
    <property type="entry name" value="Winged helix' DNA-binding domain"/>
    <property type="match status" value="1"/>
</dbReference>
<dbReference type="PANTHER" id="PTHR30346">
    <property type="entry name" value="TRANSCRIPTIONAL DUAL REGULATOR HCAR-RELATED"/>
    <property type="match status" value="1"/>
</dbReference>
<dbReference type="PROSITE" id="PS50931">
    <property type="entry name" value="HTH_LYSR"/>
    <property type="match status" value="1"/>
</dbReference>
<dbReference type="Pfam" id="PF03466">
    <property type="entry name" value="LysR_substrate"/>
    <property type="match status" value="1"/>
</dbReference>
<evidence type="ECO:0000256" key="3">
    <source>
        <dbReference type="ARBA" id="ARBA00023125"/>
    </source>
</evidence>
<dbReference type="OrthoDB" id="5289754at2"/>
<comment type="similarity">
    <text evidence="1">Belongs to the LysR transcriptional regulatory family.</text>
</comment>
<evidence type="ECO:0000256" key="1">
    <source>
        <dbReference type="ARBA" id="ARBA00009437"/>
    </source>
</evidence>
<dbReference type="RefSeq" id="WP_109201158.1">
    <property type="nucleotide sequence ID" value="NZ_QEWS01000002.1"/>
</dbReference>
<proteinExistence type="inferred from homology"/>
<name>A0A2U2ATZ3_9GAMM</name>
<reference evidence="8 9" key="2">
    <citation type="submission" date="2018-05" db="EMBL/GenBank/DDBJ databases">
        <title>Ignatzschineria dubaiensis sp. nov., isolated from necrotic foot tissues of dromedaries (Camelus dromedarius) and associated maggots in Dubai, United Arab Emirates.</title>
        <authorList>
            <person name="Tsang C.C."/>
            <person name="Tang J.Y.M."/>
            <person name="Fong J.Y.H."/>
            <person name="Kinne J."/>
            <person name="Lee H.H."/>
            <person name="Joseph M."/>
            <person name="Jose S."/>
            <person name="Schuster R.K."/>
            <person name="Tang Y."/>
            <person name="Sivakumar S."/>
            <person name="Chen J.H.K."/>
            <person name="Teng J.L.L."/>
            <person name="Lau S.K.P."/>
            <person name="Wernery U."/>
            <person name="Woo P.C.Y."/>
        </authorList>
    </citation>
    <scope>NUCLEOTIDE SEQUENCE [LARGE SCALE GENOMIC DNA]</scope>
    <source>
        <strain evidence="8">UAE-HKU57</strain>
        <strain evidence="9">UAE-HKU58</strain>
    </source>
</reference>
<keyword evidence="2" id="KW-0805">Transcription regulation</keyword>
<keyword evidence="4" id="KW-0804">Transcription</keyword>
<dbReference type="PANTHER" id="PTHR30346:SF17">
    <property type="entry name" value="LYSR FAMILY TRANSCRIPTIONAL REGULATOR"/>
    <property type="match status" value="1"/>
</dbReference>
<evidence type="ECO:0000313" key="7">
    <source>
        <dbReference type="EMBL" id="PWD93847.1"/>
    </source>
</evidence>
<dbReference type="Gene3D" id="1.10.10.10">
    <property type="entry name" value="Winged helix-like DNA-binding domain superfamily/Winged helix DNA-binding domain"/>
    <property type="match status" value="1"/>
</dbReference>
<gene>
    <name evidence="6" type="ORF">DC077_02470</name>
    <name evidence="7" type="ORF">DC078_03215</name>
</gene>
<evidence type="ECO:0000313" key="8">
    <source>
        <dbReference type="Proteomes" id="UP000245059"/>
    </source>
</evidence>
<sequence>MSQCRKGIDMELKQLEYFIAVADELSFTKAAQKLFITQPPLSRQIQQLEEEIDAKLFYRKSRSIELTEAGLFFYKHAKNILQISEEAKLMTRRIGSQKKEFKLGFVGSTLFGYLPQIICGIRLAHPEFKILIEEMGTPTQIDALKSGVIEVGFGRMPIEDPTITNIVLRREPLVVATPLNHPFSQRDTPIKLSELIEETIILSRVKDRSPSYSTLIIEAFKQRRLPLPTMREEGDLQFALGLVAAGEGISIVPTSYQKIKFNVIYHHLEDPTLAAAIIMNFRKDDHSLLIESLLKIIYGLYENDGIYYEKSTLLTECSI</sequence>
<evidence type="ECO:0000256" key="4">
    <source>
        <dbReference type="ARBA" id="ARBA00023163"/>
    </source>
</evidence>
<dbReference type="InterPro" id="IPR005119">
    <property type="entry name" value="LysR_subst-bd"/>
</dbReference>
<dbReference type="InterPro" id="IPR036390">
    <property type="entry name" value="WH_DNA-bd_sf"/>
</dbReference>
<dbReference type="InterPro" id="IPR036388">
    <property type="entry name" value="WH-like_DNA-bd_sf"/>
</dbReference>
<dbReference type="Pfam" id="PF00126">
    <property type="entry name" value="HTH_1"/>
    <property type="match status" value="1"/>
</dbReference>
<dbReference type="FunFam" id="1.10.10.10:FF:000001">
    <property type="entry name" value="LysR family transcriptional regulator"/>
    <property type="match status" value="1"/>
</dbReference>
<dbReference type="GO" id="GO:0003677">
    <property type="term" value="F:DNA binding"/>
    <property type="evidence" value="ECO:0007669"/>
    <property type="project" value="UniProtKB-KW"/>
</dbReference>
<dbReference type="GO" id="GO:0003700">
    <property type="term" value="F:DNA-binding transcription factor activity"/>
    <property type="evidence" value="ECO:0007669"/>
    <property type="project" value="InterPro"/>
</dbReference>
<dbReference type="AlphaFoldDB" id="A0A2U2ATZ3"/>